<evidence type="ECO:0000313" key="13">
    <source>
        <dbReference type="Proteomes" id="UP000507470"/>
    </source>
</evidence>
<keyword evidence="7" id="KW-0675">Receptor</keyword>
<dbReference type="PANTHER" id="PTHR24249">
    <property type="entry name" value="HISTAMINE RECEPTOR-RELATED G-PROTEIN COUPLED RECEPTOR"/>
    <property type="match status" value="1"/>
</dbReference>
<reference evidence="12 13" key="1">
    <citation type="submission" date="2020-06" db="EMBL/GenBank/DDBJ databases">
        <authorList>
            <person name="Li R."/>
            <person name="Bekaert M."/>
        </authorList>
    </citation>
    <scope>NUCLEOTIDE SEQUENCE [LARGE SCALE GENOMIC DNA]</scope>
    <source>
        <strain evidence="13">wild</strain>
    </source>
</reference>
<feature type="transmembrane region" description="Helical" evidence="10">
    <location>
        <begin position="104"/>
        <end position="124"/>
    </location>
</feature>
<dbReference type="InterPro" id="IPR000276">
    <property type="entry name" value="GPCR_Rhodpsn"/>
</dbReference>
<evidence type="ECO:0000313" key="12">
    <source>
        <dbReference type="EMBL" id="CAC5421134.1"/>
    </source>
</evidence>
<dbReference type="Proteomes" id="UP000507470">
    <property type="component" value="Unassembled WGS sequence"/>
</dbReference>
<keyword evidence="3 10" id="KW-0812">Transmembrane</keyword>
<sequence length="437" mass="50664">MVNNTRNLLGNRIPMFTISIFEGLGIIILNLVVLVVSWKIPIVARNQLRIFYAFLAVSDLLNGGILLVESFTYYFKDDELFHYYYICLFVVGFAKTQLTTTGYLLLWLLIVKCFSIICPLQSLIYVTREMAIRSSIAVWIFTYCISIVPFFFWARDAVYLPEEECDLIMVFHDKLQQWKLLDTFITAIVVASLLILNFLIVVKIFQRNHKFGNAKRQLDTGSSKPQSDDCTLKGEQNVFTSRKSNMTNLKEVSNKFGRPSYEQKETAKDKIANEKVTRRKYPNKSGKNKYYLTKSKNLKLIAKNCEFEHLKDGLIRDRIVCGTNSSRVKERLLREDWLTLDKVVGICRADEESRKQMKTLNEEEQVHALRRKTQNQRTNRNEGYAKKGPSRRDHEKRESNSSFSCGKCGTTHERRNCPAYGKKCHKCKKAESLSEVL</sequence>
<feature type="transmembrane region" description="Helical" evidence="10">
    <location>
        <begin position="136"/>
        <end position="154"/>
    </location>
</feature>
<evidence type="ECO:0000256" key="8">
    <source>
        <dbReference type="ARBA" id="ARBA00023224"/>
    </source>
</evidence>
<comment type="subcellular location">
    <subcellularLocation>
        <location evidence="1">Cell membrane</location>
        <topology evidence="1">Multi-pass membrane protein</topology>
    </subcellularLocation>
</comment>
<feature type="transmembrane region" description="Helical" evidence="10">
    <location>
        <begin position="50"/>
        <end position="68"/>
    </location>
</feature>
<evidence type="ECO:0000256" key="1">
    <source>
        <dbReference type="ARBA" id="ARBA00004651"/>
    </source>
</evidence>
<evidence type="ECO:0000256" key="5">
    <source>
        <dbReference type="ARBA" id="ARBA00023040"/>
    </source>
</evidence>
<keyword evidence="4 10" id="KW-1133">Transmembrane helix</keyword>
<keyword evidence="2" id="KW-1003">Cell membrane</keyword>
<evidence type="ECO:0000256" key="9">
    <source>
        <dbReference type="SAM" id="MobiDB-lite"/>
    </source>
</evidence>
<protein>
    <recommendedName>
        <fullName evidence="11">G-protein coupled receptors family 1 profile domain-containing protein</fullName>
    </recommendedName>
</protein>
<evidence type="ECO:0000256" key="3">
    <source>
        <dbReference type="ARBA" id="ARBA00022692"/>
    </source>
</evidence>
<feature type="compositionally biased region" description="Basic and acidic residues" evidence="9">
    <location>
        <begin position="358"/>
        <end position="367"/>
    </location>
</feature>
<keyword evidence="8" id="KW-0807">Transducer</keyword>
<feature type="transmembrane region" description="Helical" evidence="10">
    <location>
        <begin position="12"/>
        <end position="38"/>
    </location>
</feature>
<dbReference type="GO" id="GO:0004930">
    <property type="term" value="F:G protein-coupled receptor activity"/>
    <property type="evidence" value="ECO:0007669"/>
    <property type="project" value="UniProtKB-KW"/>
</dbReference>
<feature type="region of interest" description="Disordered" evidence="9">
    <location>
        <begin position="358"/>
        <end position="412"/>
    </location>
</feature>
<dbReference type="Gene3D" id="1.20.1070.10">
    <property type="entry name" value="Rhodopsin 7-helix transmembrane proteins"/>
    <property type="match status" value="1"/>
</dbReference>
<evidence type="ECO:0000256" key="10">
    <source>
        <dbReference type="SAM" id="Phobius"/>
    </source>
</evidence>
<keyword evidence="6 10" id="KW-0472">Membrane</keyword>
<name>A0A6J8EKL1_MYTCO</name>
<gene>
    <name evidence="12" type="ORF">MCOR_53285</name>
</gene>
<keyword evidence="13" id="KW-1185">Reference proteome</keyword>
<dbReference type="InterPro" id="IPR017452">
    <property type="entry name" value="GPCR_Rhodpsn_7TM"/>
</dbReference>
<accession>A0A6J8EKL1</accession>
<organism evidence="12 13">
    <name type="scientific">Mytilus coruscus</name>
    <name type="common">Sea mussel</name>
    <dbReference type="NCBI Taxonomy" id="42192"/>
    <lineage>
        <taxon>Eukaryota</taxon>
        <taxon>Metazoa</taxon>
        <taxon>Spiralia</taxon>
        <taxon>Lophotrochozoa</taxon>
        <taxon>Mollusca</taxon>
        <taxon>Bivalvia</taxon>
        <taxon>Autobranchia</taxon>
        <taxon>Pteriomorphia</taxon>
        <taxon>Mytilida</taxon>
        <taxon>Mytiloidea</taxon>
        <taxon>Mytilidae</taxon>
        <taxon>Mytilinae</taxon>
        <taxon>Mytilus</taxon>
    </lineage>
</organism>
<feature type="compositionally biased region" description="Basic and acidic residues" evidence="9">
    <location>
        <begin position="379"/>
        <end position="399"/>
    </location>
</feature>
<feature type="domain" description="G-protein coupled receptors family 1 profile" evidence="11">
    <location>
        <begin position="29"/>
        <end position="204"/>
    </location>
</feature>
<evidence type="ECO:0000256" key="6">
    <source>
        <dbReference type="ARBA" id="ARBA00023136"/>
    </source>
</evidence>
<dbReference type="GO" id="GO:0005886">
    <property type="term" value="C:plasma membrane"/>
    <property type="evidence" value="ECO:0007669"/>
    <property type="project" value="UniProtKB-SubCell"/>
</dbReference>
<dbReference type="InterPro" id="IPR050569">
    <property type="entry name" value="TAAR"/>
</dbReference>
<dbReference type="PROSITE" id="PS50262">
    <property type="entry name" value="G_PROTEIN_RECEP_F1_2"/>
    <property type="match status" value="1"/>
</dbReference>
<dbReference type="CDD" id="cd00637">
    <property type="entry name" value="7tm_classA_rhodopsin-like"/>
    <property type="match status" value="1"/>
</dbReference>
<evidence type="ECO:0000256" key="4">
    <source>
        <dbReference type="ARBA" id="ARBA00022989"/>
    </source>
</evidence>
<evidence type="ECO:0000256" key="2">
    <source>
        <dbReference type="ARBA" id="ARBA00022475"/>
    </source>
</evidence>
<evidence type="ECO:0000259" key="11">
    <source>
        <dbReference type="PROSITE" id="PS50262"/>
    </source>
</evidence>
<feature type="transmembrane region" description="Helical" evidence="10">
    <location>
        <begin position="184"/>
        <end position="205"/>
    </location>
</feature>
<dbReference type="EMBL" id="CACVKT020009219">
    <property type="protein sequence ID" value="CAC5421134.1"/>
    <property type="molecule type" value="Genomic_DNA"/>
</dbReference>
<dbReference type="AlphaFoldDB" id="A0A6J8EKL1"/>
<proteinExistence type="predicted"/>
<dbReference type="Pfam" id="PF00001">
    <property type="entry name" value="7tm_1"/>
    <property type="match status" value="1"/>
</dbReference>
<keyword evidence="5" id="KW-0297">G-protein coupled receptor</keyword>
<dbReference type="SUPFAM" id="SSF81321">
    <property type="entry name" value="Family A G protein-coupled receptor-like"/>
    <property type="match status" value="1"/>
</dbReference>
<evidence type="ECO:0000256" key="7">
    <source>
        <dbReference type="ARBA" id="ARBA00023170"/>
    </source>
</evidence>